<protein>
    <recommendedName>
        <fullName evidence="4">Tudor domain-containing protein</fullName>
    </recommendedName>
</protein>
<comment type="caution">
    <text evidence="2">The sequence shown here is derived from an EMBL/GenBank/DDBJ whole genome shotgun (WGS) entry which is preliminary data.</text>
</comment>
<feature type="compositionally biased region" description="Basic and acidic residues" evidence="1">
    <location>
        <begin position="263"/>
        <end position="275"/>
    </location>
</feature>
<feature type="compositionally biased region" description="Gly residues" evidence="1">
    <location>
        <begin position="1401"/>
        <end position="1414"/>
    </location>
</feature>
<reference evidence="2 3" key="1">
    <citation type="journal article" date="2018" name="Plant J.">
        <title>Genome sequences of Chlorella sorokiniana UTEX 1602 and Micractinium conductrix SAG 241.80: implications to maltose excretion by a green alga.</title>
        <authorList>
            <person name="Arriola M.B."/>
            <person name="Velmurugan N."/>
            <person name="Zhang Y."/>
            <person name="Plunkett M.H."/>
            <person name="Hondzo H."/>
            <person name="Barney B.M."/>
        </authorList>
    </citation>
    <scope>NUCLEOTIDE SEQUENCE [LARGE SCALE GENOMIC DNA]</scope>
    <source>
        <strain evidence="3">UTEX 1602</strain>
    </source>
</reference>
<feature type="compositionally biased region" description="Low complexity" evidence="1">
    <location>
        <begin position="2390"/>
        <end position="2404"/>
    </location>
</feature>
<feature type="compositionally biased region" description="Low complexity" evidence="1">
    <location>
        <begin position="1382"/>
        <end position="1398"/>
    </location>
</feature>
<gene>
    <name evidence="2" type="ORF">C2E21_5914</name>
</gene>
<organism evidence="2 3">
    <name type="scientific">Chlorella sorokiniana</name>
    <name type="common">Freshwater green alga</name>
    <dbReference type="NCBI Taxonomy" id="3076"/>
    <lineage>
        <taxon>Eukaryota</taxon>
        <taxon>Viridiplantae</taxon>
        <taxon>Chlorophyta</taxon>
        <taxon>core chlorophytes</taxon>
        <taxon>Trebouxiophyceae</taxon>
        <taxon>Chlorellales</taxon>
        <taxon>Chlorellaceae</taxon>
        <taxon>Chlorella clade</taxon>
        <taxon>Chlorella</taxon>
    </lineage>
</organism>
<dbReference type="Proteomes" id="UP000239899">
    <property type="component" value="Unassembled WGS sequence"/>
</dbReference>
<feature type="region of interest" description="Disordered" evidence="1">
    <location>
        <begin position="1549"/>
        <end position="1570"/>
    </location>
</feature>
<feature type="region of interest" description="Disordered" evidence="1">
    <location>
        <begin position="921"/>
        <end position="995"/>
    </location>
</feature>
<dbReference type="EMBL" id="LHPG02000011">
    <property type="protein sequence ID" value="PRW45421.1"/>
    <property type="molecule type" value="Genomic_DNA"/>
</dbReference>
<feature type="region of interest" description="Disordered" evidence="1">
    <location>
        <begin position="1253"/>
        <end position="1306"/>
    </location>
</feature>
<feature type="region of interest" description="Disordered" evidence="1">
    <location>
        <begin position="2390"/>
        <end position="2415"/>
    </location>
</feature>
<feature type="compositionally biased region" description="Low complexity" evidence="1">
    <location>
        <begin position="822"/>
        <end position="849"/>
    </location>
</feature>
<evidence type="ECO:0008006" key="4">
    <source>
        <dbReference type="Google" id="ProtNLM"/>
    </source>
</evidence>
<evidence type="ECO:0000313" key="3">
    <source>
        <dbReference type="Proteomes" id="UP000239899"/>
    </source>
</evidence>
<feature type="compositionally biased region" description="Low complexity" evidence="1">
    <location>
        <begin position="1259"/>
        <end position="1271"/>
    </location>
</feature>
<evidence type="ECO:0000313" key="2">
    <source>
        <dbReference type="EMBL" id="PRW45421.1"/>
    </source>
</evidence>
<dbReference type="SUPFAM" id="SSF56281">
    <property type="entry name" value="Metallo-hydrolase/oxidoreductase"/>
    <property type="match status" value="1"/>
</dbReference>
<feature type="compositionally biased region" description="Acidic residues" evidence="1">
    <location>
        <begin position="2405"/>
        <end position="2415"/>
    </location>
</feature>
<feature type="region of interest" description="Disordered" evidence="1">
    <location>
        <begin position="813"/>
        <end position="849"/>
    </location>
</feature>
<dbReference type="InterPro" id="IPR036866">
    <property type="entry name" value="RibonucZ/Hydroxyglut_hydro"/>
</dbReference>
<accession>A0A2P6TM51</accession>
<feature type="compositionally biased region" description="Basic and acidic residues" evidence="1">
    <location>
        <begin position="205"/>
        <end position="218"/>
    </location>
</feature>
<feature type="compositionally biased region" description="Polar residues" evidence="1">
    <location>
        <begin position="1549"/>
        <end position="1560"/>
    </location>
</feature>
<feature type="region of interest" description="Disordered" evidence="1">
    <location>
        <begin position="205"/>
        <end position="293"/>
    </location>
</feature>
<sequence>MKLALSAVAVSRPSWARSWCENECSPLLTPVDKLWGALPHGEQGGRHPVQLMLIVVAAGYLAWYHSAKFVAVTGWIPHSGDPVALCQQFATALRVADYRRAAMLSTSGDKSAPLHPSAIEVRGGDLLFVQAWHSRYFEFPGPRVRLADFLPHCKRALRTDASRSDDDIISDLITQLAELWVQPLDILAGHRGLISRALADARADANRREVGDGAKEGAETAGTKRKRGSGDDGDAAVQAAKRIDGGKRKQVGSGAGQVQQADEGGRGDGDKLAKDGKRKQARGVDEQAQEDRCRDVTHSYSNAFHAGLTGRVGVGPYTWLHGTKLKKVHRWMVEQGMDPRRPMLLSREAGTVPLDLEPSRLARKLGMLLPPEYAPRFRDDPPRVGLGVYVFWAADGCWYSGVVASHTRSPFLIVVAYDDGDRAVEDTAVTPLVRIPAASPPGRLAPGAPIVSPGTSILLHHGDAAGAELCVVKCHLKATRYEVVRPSGGRSDAVDLGKCRFMVLGAQAAARARETSAEAAAGWASYHNDLLHSLELLLLEDLADVFPAGVRPLLRYTRWHDAYKQRYGHDRCPSGLRHRPLASPGRLPPGPSVRQQLLASGCLPGALHGPIAACAASLIYKPPRLLGIRRAARSGWSCTQAMQRGRAAHLAAAAAGSRRSMANAAGARSYGVPAASGDAARRSAGSAPCGFNPTGAADWGRDRIRALVDEVTAQRDGPARKAPIRFVSVNRQRGRAAPAAALASAAGVPSHTSRLEQQGSKHAPVCASLPQLERAAQQAAAISGSLAAADPADPVVPTAADPEQTALAELADGAGIDGGSGSSSYGSGSTSDEQQAAGSAPAAKAAGAPSSIRQLLRKVRARLQQAMGSKAIPEGLTDEQLECIANEGADRVKQRGKAPLVAAEDRWRDAIVKEQEAAASAAVDGGSSPEGAAAAHESVSSSSSASGNGSSGVTSCPGEGGSCSGSGSSGATSCPSEGGRCSGGDSDQQQRPATAAEMAAMAVELVLAYDVPHLRRYQLLPCFEVHLPDHSYLPPFVTEDVVLDYARQASKWLQAGSVGQLELDTPSPSQPVAQLCSMLFPAAMPYTCRHLLELTGGDVAMAQAVFFSSGGGSSSSHDGQQVAAQGGTEAAAAPSSASVAAGAEEVNEAVASLVTAFGPGVHQMRLSVLRSRLAAFLPAGVHLPADFSDDVMLARVLQAYEEAVGGADGNSARDGVGASLLQAAAVGGADGNSARDGVGASLLQAAAVGGADGNSARDGGAAEPAQGQQAPMTAAEVAPRRSGRRAASSRAAQEAQQSADATRGTRKAASAAEMAVAAVTVLTAIGGQPDAMQDEPRAVLAAGLPADRFLASFVTNEVAQSILQGSGWKTVGRAGMAPQPLPGGAVPPAESAAAATPSIHSGGGNASGDAGGSGISSADHQPAEDTGTEDAATEGTAFAAGQLPSVGKAKLKGGDWRRSTADKLALQDGFAASGVKVDKAPCKPPEKPGEDEQLRRQQLQVNLQAKIATRQMCRLTGAAQLWASITINTSPTAGGFDFIREAAQQECTSRSGPTPCQSVRATGSAPSAPTATAEMGALVLRLRGGAPREQVPRYRQLTAALCTMWQQRNVTPGPWGLVLEGKPVAGLRAHVPSLAGVYEEAAANRADERSADWVAMSDLADDKMRRLPVYEATAARAARDAWRASSPAREAARQAAEPPRYRQLAAALCAMQQQRSVTPEPWRLVLEGKPVAGLRAHAPSLADVYEADQADLIFKRSADELAIKDLEESMQRLTGDEATAARAARDAWRASSPAREAARQAAEPPRYRYRQLAAALCAMRQQRSVTPEPWRLVLEGKPVAGLRAHVPSLAGVYEEAAANRIDKRSADWVAMSDLAEDSWQRLPADEATAACEALVAFGAVSPRPPRFICLATAMCTIWRSNNRAWQVALAGDLLSALRASGETALAADLRTNTEAVTQLGRLCMGMGALDAEKRDVVTDLMLALCMEESPPIDRHDIEDLRAACDVVCDRRPSDNPNAPEARRAEHGAGVTEVVATHLHTDHTGEMRTLAFYKALVDGKFRLWCSEAVAAGMDVVWRTFKTFEEGEPNIVRVKPGQVYEVDVATSEYRLVCPAQPVDRAGSPALLPARQAGPSAERPRRLIGFWNADHEEGDASIGVLVADLHTGMVEGWSGDVCATAVARSSFFGLLDQMARAARQCGWPAERPLRLERLRWDLTKAFVPEATETRQESVQKLVEVAKDVREKGWASSLFVVLAYYSGSHVEKCAVPIARAVGEKAVYVAPSLMRYRGGLPNRINNVQLVDDMAKSRVHVVPRQLVKSMGGMGAYVSLVEQRFSEVYGQAFGAGDQAAAPATEEQQQEQQAPLPAIIHDLGLSGTQVDSAFDEAFGAGNQAAAPATEEQQQEQQGEEEQDDELETLSPCTHVKLVAVMETAGHHTQRIYHTSGAPHPDNSRADGRPLIWRFGSRYSDHSTRREMVELINLLVHYCVVSPEWELRAWGMTGLEGESCAQLILSNNTAR</sequence>
<dbReference type="Gene3D" id="2.30.30.140">
    <property type="match status" value="1"/>
</dbReference>
<feature type="compositionally biased region" description="Low complexity" evidence="1">
    <location>
        <begin position="1561"/>
        <end position="1570"/>
    </location>
</feature>
<name>A0A2P6TM51_CHLSO</name>
<proteinExistence type="predicted"/>
<feature type="compositionally biased region" description="Low complexity" evidence="1">
    <location>
        <begin position="1285"/>
        <end position="1301"/>
    </location>
</feature>
<keyword evidence="3" id="KW-1185">Reference proteome</keyword>
<evidence type="ECO:0000256" key="1">
    <source>
        <dbReference type="SAM" id="MobiDB-lite"/>
    </source>
</evidence>
<feature type="region of interest" description="Disordered" evidence="1">
    <location>
        <begin position="1374"/>
        <end position="1431"/>
    </location>
</feature>
<feature type="compositionally biased region" description="Basic and acidic residues" evidence="1">
    <location>
        <begin position="282"/>
        <end position="293"/>
    </location>
</feature>
<feature type="compositionally biased region" description="Low complexity" evidence="1">
    <location>
        <begin position="931"/>
        <end position="957"/>
    </location>
</feature>
<feature type="compositionally biased region" description="Gly residues" evidence="1">
    <location>
        <begin position="958"/>
        <end position="968"/>
    </location>
</feature>